<comment type="subcellular location">
    <subcellularLocation>
        <location evidence="1">Cell membrane</location>
        <topology evidence="1">Single-pass type I membrane protein</topology>
    </subcellularLocation>
</comment>
<dbReference type="InterPro" id="IPR002902">
    <property type="entry name" value="GNK2"/>
</dbReference>
<dbReference type="CDD" id="cd23509">
    <property type="entry name" value="Gnk2-like"/>
    <property type="match status" value="2"/>
</dbReference>
<evidence type="ECO:0000256" key="17">
    <source>
        <dbReference type="SAM" id="MobiDB-lite"/>
    </source>
</evidence>
<evidence type="ECO:0000313" key="22">
    <source>
        <dbReference type="EMBL" id="GJN06682.1"/>
    </source>
</evidence>
<evidence type="ECO:0000256" key="1">
    <source>
        <dbReference type="ARBA" id="ARBA00004251"/>
    </source>
</evidence>
<keyword evidence="14" id="KW-0675">Receptor</keyword>
<evidence type="ECO:0000256" key="6">
    <source>
        <dbReference type="ARBA" id="ARBA00022692"/>
    </source>
</evidence>
<comment type="similarity">
    <text evidence="2">In the N-terminal section; belongs to the leguminous lectin family.</text>
</comment>
<evidence type="ECO:0000259" key="20">
    <source>
        <dbReference type="PROSITE" id="PS50011"/>
    </source>
</evidence>
<evidence type="ECO:0000256" key="18">
    <source>
        <dbReference type="SAM" id="Phobius"/>
    </source>
</evidence>
<proteinExistence type="inferred from homology"/>
<feature type="region of interest" description="Disordered" evidence="17">
    <location>
        <begin position="300"/>
        <end position="329"/>
    </location>
</feature>
<evidence type="ECO:0000256" key="14">
    <source>
        <dbReference type="ARBA" id="ARBA00023170"/>
    </source>
</evidence>
<dbReference type="PANTHER" id="PTHR27007">
    <property type="match status" value="1"/>
</dbReference>
<feature type="transmembrane region" description="Helical" evidence="18">
    <location>
        <begin position="263"/>
        <end position="287"/>
    </location>
</feature>
<dbReference type="EMBL" id="BQKI01000013">
    <property type="protein sequence ID" value="GJN06682.1"/>
    <property type="molecule type" value="Genomic_DNA"/>
</dbReference>
<dbReference type="CDD" id="cd14066">
    <property type="entry name" value="STKc_IRAK"/>
    <property type="match status" value="1"/>
</dbReference>
<evidence type="ECO:0000256" key="15">
    <source>
        <dbReference type="ARBA" id="ARBA00023180"/>
    </source>
</evidence>
<dbReference type="PROSITE" id="PS00108">
    <property type="entry name" value="PROTEIN_KINASE_ST"/>
    <property type="match status" value="1"/>
</dbReference>
<evidence type="ECO:0000256" key="8">
    <source>
        <dbReference type="ARBA" id="ARBA00022737"/>
    </source>
</evidence>
<feature type="region of interest" description="Disordered" evidence="17">
    <location>
        <begin position="632"/>
        <end position="665"/>
    </location>
</feature>
<sequence length="665" mass="72406">MAPSLLLLSTAVFSIMCATAAGYTIVPPLSSSCSTTNNYTDGSSEYKQKLDKLLGVLPIAAFTNGSSAGRGDNDRVFGLAMCFADSNATQCWDCLNAAPYGIVAACPGSRNASAVYDACVVRYAEASSSFPVADEAFHVFRRDGPSVDPVRLDAARSGLMNQLARTAADSRLLLAHGSAPLAGLEEDVYGLAQCTRDLTPTQCTWCLATYIGSLREVFPNNSGGATKGYSCYVRYNIGAFDITLPPGTAPSPRPSPSHSPSRLVIGLSAGSVSILVILAGFLTHFLLRRRRRKRADRMIEESRRQLQEGTLVDDDDDPEMDDEFENGTGPKRFGYGELAIATDNFSDDRKLGEGGFGSVYRGFLQDMGLAVAIKRVSKGSKQGRKEYAAEVRIISRLRHRNLVQLIGWCHGGGEMLLVYELMPNGSLDAHLYSCRDIMPWPRRHEVVLGLGSALLYLHQEWEQCVLHRDIKPSNVMLDASFNAKLGDFGLARLVDHARGSHTTALAGTIGYMDPESMVTGRASAESDVYSFGVLLLETACGRRPMVVMGEDVIHLVRWVWESYYGRGTILDAADARLNREFDVQEMETVMVVGLWCAHPDRSLRPSIRQAINVLRSEAPLPSLPQRMPVPTFQPPPHAFDYTPSVATRGSSSTSTGTTQSTTTET</sequence>
<keyword evidence="12 18" id="KW-1133">Transmembrane helix</keyword>
<dbReference type="InterPro" id="IPR008271">
    <property type="entry name" value="Ser/Thr_kinase_AS"/>
</dbReference>
<evidence type="ECO:0000256" key="10">
    <source>
        <dbReference type="ARBA" id="ARBA00022777"/>
    </source>
</evidence>
<dbReference type="Gene3D" id="1.10.510.10">
    <property type="entry name" value="Transferase(Phosphotransferase) domain 1"/>
    <property type="match status" value="1"/>
</dbReference>
<evidence type="ECO:0000256" key="19">
    <source>
        <dbReference type="SAM" id="SignalP"/>
    </source>
</evidence>
<feature type="domain" description="Gnk2-homologous" evidence="21">
    <location>
        <begin position="27"/>
        <end position="128"/>
    </location>
</feature>
<evidence type="ECO:0000256" key="4">
    <source>
        <dbReference type="ARBA" id="ARBA00022475"/>
    </source>
</evidence>
<feature type="chain" id="PRO_5043641099" description="L-type lectin-domain containing receptor kinase IX.1" evidence="19">
    <location>
        <begin position="23"/>
        <end position="665"/>
    </location>
</feature>
<evidence type="ECO:0000256" key="16">
    <source>
        <dbReference type="PROSITE-ProRule" id="PRU10141"/>
    </source>
</evidence>
<feature type="domain" description="Protein kinase" evidence="20">
    <location>
        <begin position="345"/>
        <end position="623"/>
    </location>
</feature>
<name>A0AAV5D8W6_ELECO</name>
<feature type="signal peptide" evidence="19">
    <location>
        <begin position="1"/>
        <end position="22"/>
    </location>
</feature>
<keyword evidence="15" id="KW-0325">Glycoprotein</keyword>
<comment type="similarity">
    <text evidence="3">In the C-terminal section; belongs to the protein kinase superfamily. Ser/Thr protein kinase family.</text>
</comment>
<keyword evidence="8" id="KW-0677">Repeat</keyword>
<keyword evidence="5" id="KW-0808">Transferase</keyword>
<dbReference type="GO" id="GO:0005886">
    <property type="term" value="C:plasma membrane"/>
    <property type="evidence" value="ECO:0007669"/>
    <property type="project" value="UniProtKB-SubCell"/>
</dbReference>
<evidence type="ECO:0000256" key="11">
    <source>
        <dbReference type="ARBA" id="ARBA00022840"/>
    </source>
</evidence>
<dbReference type="PROSITE" id="PS00107">
    <property type="entry name" value="PROTEIN_KINASE_ATP"/>
    <property type="match status" value="1"/>
</dbReference>
<keyword evidence="9 16" id="KW-0547">Nucleotide-binding</keyword>
<feature type="domain" description="Gnk2-homologous" evidence="21">
    <location>
        <begin position="134"/>
        <end position="240"/>
    </location>
</feature>
<evidence type="ECO:0000256" key="7">
    <source>
        <dbReference type="ARBA" id="ARBA00022729"/>
    </source>
</evidence>
<keyword evidence="10" id="KW-0418">Kinase</keyword>
<keyword evidence="13 18" id="KW-0472">Membrane</keyword>
<dbReference type="AlphaFoldDB" id="A0AAV5D8W6"/>
<keyword evidence="4" id="KW-1003">Cell membrane</keyword>
<feature type="compositionally biased region" description="Low complexity" evidence="17">
    <location>
        <begin position="647"/>
        <end position="665"/>
    </location>
</feature>
<dbReference type="FunFam" id="1.10.510.10:FF:000240">
    <property type="entry name" value="Lectin-domain containing receptor kinase A4.3"/>
    <property type="match status" value="1"/>
</dbReference>
<evidence type="ECO:0000259" key="21">
    <source>
        <dbReference type="PROSITE" id="PS51473"/>
    </source>
</evidence>
<evidence type="ECO:0000256" key="9">
    <source>
        <dbReference type="ARBA" id="ARBA00022741"/>
    </source>
</evidence>
<dbReference type="SMART" id="SM00220">
    <property type="entry name" value="S_TKc"/>
    <property type="match status" value="1"/>
</dbReference>
<dbReference type="FunFam" id="3.30.200.20:FF:000168">
    <property type="entry name" value="L-type lectin-domain containing receptor kinase IX.1"/>
    <property type="match status" value="1"/>
</dbReference>
<dbReference type="PROSITE" id="PS51473">
    <property type="entry name" value="GNK2"/>
    <property type="match status" value="2"/>
</dbReference>
<dbReference type="GO" id="GO:0005524">
    <property type="term" value="F:ATP binding"/>
    <property type="evidence" value="ECO:0007669"/>
    <property type="project" value="UniProtKB-UniRule"/>
</dbReference>
<gene>
    <name evidence="22" type="primary">ga24438</name>
    <name evidence="22" type="ORF">PR202_ga24438</name>
</gene>
<keyword evidence="7 19" id="KW-0732">Signal</keyword>
<organism evidence="22 23">
    <name type="scientific">Eleusine coracana subsp. coracana</name>
    <dbReference type="NCBI Taxonomy" id="191504"/>
    <lineage>
        <taxon>Eukaryota</taxon>
        <taxon>Viridiplantae</taxon>
        <taxon>Streptophyta</taxon>
        <taxon>Embryophyta</taxon>
        <taxon>Tracheophyta</taxon>
        <taxon>Spermatophyta</taxon>
        <taxon>Magnoliopsida</taxon>
        <taxon>Liliopsida</taxon>
        <taxon>Poales</taxon>
        <taxon>Poaceae</taxon>
        <taxon>PACMAD clade</taxon>
        <taxon>Chloridoideae</taxon>
        <taxon>Cynodonteae</taxon>
        <taxon>Eleusininae</taxon>
        <taxon>Eleusine</taxon>
    </lineage>
</organism>
<dbReference type="Pfam" id="PF00069">
    <property type="entry name" value="Pkinase"/>
    <property type="match status" value="1"/>
</dbReference>
<feature type="compositionally biased region" description="Acidic residues" evidence="17">
    <location>
        <begin position="311"/>
        <end position="325"/>
    </location>
</feature>
<dbReference type="InterPro" id="IPR000719">
    <property type="entry name" value="Prot_kinase_dom"/>
</dbReference>
<comment type="caution">
    <text evidence="22">The sequence shown here is derived from an EMBL/GenBank/DDBJ whole genome shotgun (WGS) entry which is preliminary data.</text>
</comment>
<dbReference type="SUPFAM" id="SSF56112">
    <property type="entry name" value="Protein kinase-like (PK-like)"/>
    <property type="match status" value="1"/>
</dbReference>
<evidence type="ECO:0000256" key="12">
    <source>
        <dbReference type="ARBA" id="ARBA00022989"/>
    </source>
</evidence>
<evidence type="ECO:0000256" key="3">
    <source>
        <dbReference type="ARBA" id="ARBA00010217"/>
    </source>
</evidence>
<evidence type="ECO:0000256" key="5">
    <source>
        <dbReference type="ARBA" id="ARBA00022679"/>
    </source>
</evidence>
<dbReference type="InterPro" id="IPR050528">
    <property type="entry name" value="L-type_Lectin-RKs"/>
</dbReference>
<reference evidence="22" key="2">
    <citation type="submission" date="2021-12" db="EMBL/GenBank/DDBJ databases">
        <title>Resequencing data analysis of finger millet.</title>
        <authorList>
            <person name="Hatakeyama M."/>
            <person name="Aluri S."/>
            <person name="Balachadran M.T."/>
            <person name="Sivarajan S.R."/>
            <person name="Poveda L."/>
            <person name="Shimizu-Inatsugi R."/>
            <person name="Schlapbach R."/>
            <person name="Sreeman S.M."/>
            <person name="Shimizu K.K."/>
        </authorList>
    </citation>
    <scope>NUCLEOTIDE SEQUENCE</scope>
</reference>
<evidence type="ECO:0000313" key="23">
    <source>
        <dbReference type="Proteomes" id="UP001054889"/>
    </source>
</evidence>
<dbReference type="Pfam" id="PF01657">
    <property type="entry name" value="Stress-antifung"/>
    <property type="match status" value="2"/>
</dbReference>
<keyword evidence="23" id="KW-1185">Reference proteome</keyword>
<keyword evidence="11 16" id="KW-0067">ATP-binding</keyword>
<dbReference type="Proteomes" id="UP001054889">
    <property type="component" value="Unassembled WGS sequence"/>
</dbReference>
<reference evidence="22" key="1">
    <citation type="journal article" date="2018" name="DNA Res.">
        <title>Multiple hybrid de novo genome assembly of finger millet, an orphan allotetraploid crop.</title>
        <authorList>
            <person name="Hatakeyama M."/>
            <person name="Aluri S."/>
            <person name="Balachadran M.T."/>
            <person name="Sivarajan S.R."/>
            <person name="Patrignani A."/>
            <person name="Gruter S."/>
            <person name="Poveda L."/>
            <person name="Shimizu-Inatsugi R."/>
            <person name="Baeten J."/>
            <person name="Francoijs K.J."/>
            <person name="Nataraja K.N."/>
            <person name="Reddy Y.A.N."/>
            <person name="Phadnis S."/>
            <person name="Ravikumar R.L."/>
            <person name="Schlapbach R."/>
            <person name="Sreeman S.M."/>
            <person name="Shimizu K.K."/>
        </authorList>
    </citation>
    <scope>NUCLEOTIDE SEQUENCE</scope>
</reference>
<dbReference type="GO" id="GO:0004672">
    <property type="term" value="F:protein kinase activity"/>
    <property type="evidence" value="ECO:0007669"/>
    <property type="project" value="InterPro"/>
</dbReference>
<evidence type="ECO:0008006" key="24">
    <source>
        <dbReference type="Google" id="ProtNLM"/>
    </source>
</evidence>
<dbReference type="Gene3D" id="3.30.200.20">
    <property type="entry name" value="Phosphorylase Kinase, domain 1"/>
    <property type="match status" value="1"/>
</dbReference>
<accession>A0AAV5D8W6</accession>
<dbReference type="GO" id="GO:0002229">
    <property type="term" value="P:defense response to oomycetes"/>
    <property type="evidence" value="ECO:0007669"/>
    <property type="project" value="UniProtKB-ARBA"/>
</dbReference>
<dbReference type="InterPro" id="IPR038408">
    <property type="entry name" value="GNK2_sf"/>
</dbReference>
<protein>
    <recommendedName>
        <fullName evidence="24">L-type lectin-domain containing receptor kinase IX.1</fullName>
    </recommendedName>
</protein>
<dbReference type="Gene3D" id="3.30.430.20">
    <property type="entry name" value="Gnk2 domain, C-X8-C-X2-C motif"/>
    <property type="match status" value="2"/>
</dbReference>
<dbReference type="InterPro" id="IPR011009">
    <property type="entry name" value="Kinase-like_dom_sf"/>
</dbReference>
<evidence type="ECO:0000256" key="13">
    <source>
        <dbReference type="ARBA" id="ARBA00023136"/>
    </source>
</evidence>
<feature type="binding site" evidence="16">
    <location>
        <position position="374"/>
    </location>
    <ligand>
        <name>ATP</name>
        <dbReference type="ChEBI" id="CHEBI:30616"/>
    </ligand>
</feature>
<dbReference type="PROSITE" id="PS50011">
    <property type="entry name" value="PROTEIN_KINASE_DOM"/>
    <property type="match status" value="1"/>
</dbReference>
<dbReference type="InterPro" id="IPR017441">
    <property type="entry name" value="Protein_kinase_ATP_BS"/>
</dbReference>
<evidence type="ECO:0000256" key="2">
    <source>
        <dbReference type="ARBA" id="ARBA00008536"/>
    </source>
</evidence>
<keyword evidence="6 18" id="KW-0812">Transmembrane</keyword>